<evidence type="ECO:0000313" key="2">
    <source>
        <dbReference type="Proteomes" id="UP000678679"/>
    </source>
</evidence>
<name>A0AAX1N034_9BACT</name>
<proteinExistence type="predicted"/>
<organism evidence="1 2">
    <name type="scientific">Flammeovirga yaeyamensis</name>
    <dbReference type="NCBI Taxonomy" id="367791"/>
    <lineage>
        <taxon>Bacteria</taxon>
        <taxon>Pseudomonadati</taxon>
        <taxon>Bacteroidota</taxon>
        <taxon>Cytophagia</taxon>
        <taxon>Cytophagales</taxon>
        <taxon>Flammeovirgaceae</taxon>
        <taxon>Flammeovirga</taxon>
    </lineage>
</organism>
<dbReference type="Proteomes" id="UP000678679">
    <property type="component" value="Chromosome 1"/>
</dbReference>
<dbReference type="RefSeq" id="WP_169665082.1">
    <property type="nucleotide sequence ID" value="NZ_CP076132.1"/>
</dbReference>
<dbReference type="AlphaFoldDB" id="A0AAX1N034"/>
<accession>A0AAX1N034</accession>
<evidence type="ECO:0000313" key="1">
    <source>
        <dbReference type="EMBL" id="QWG00741.1"/>
    </source>
</evidence>
<dbReference type="KEGG" id="fya:KMW28_13885"/>
<reference evidence="1 2" key="1">
    <citation type="submission" date="2021-05" db="EMBL/GenBank/DDBJ databases">
        <title>Comparative genomic studies on the polysaccharide-degrading batcterial strains of the Flammeovirga genus.</title>
        <authorList>
            <person name="Zewei F."/>
            <person name="Zheng Z."/>
            <person name="Yu L."/>
            <person name="Ruyue G."/>
            <person name="Yanhong M."/>
            <person name="Yuanyuan C."/>
            <person name="Jingyan G."/>
            <person name="Wenjun H."/>
        </authorList>
    </citation>
    <scope>NUCLEOTIDE SEQUENCE [LARGE SCALE GENOMIC DNA]</scope>
    <source>
        <strain evidence="1 2">NBRC:100898</strain>
    </source>
</reference>
<sequence length="373" mass="44315">MKKYLIRSSIFVGLSLLFFLPAFVLLIVTKEAFVNVDKYIKSDEPYLIGYGMNEENYKYLKWQSIIKRPKNEVMALGSSRVLQFRKEMFTSPFYNAGFTIQKMKDFLPFIKEIPKEKRPKILIIGLDQWMFNPNTNKVPSHYISKPHWESKFIYFPTMNNISKAWRYITEERNMLFLRHKGPLKRVGINASVYNTGFRNDGSKYYGYQIYHLLNEDYEVYDFQFEETIKKIKAGDQNFEYSTELDFDAYNQLYTFLTFCKENKIHVIGILPPFAEKVNKEMCDYNYAYISKIFPRIQPMFDQLGFESYDFTSMAKHQSNDLEMLDGYHGGEKQYLRLLLIMLKEKSILNQHCNIPQLENDLENAVNDLKVYLN</sequence>
<protein>
    <submittedName>
        <fullName evidence="1">Uncharacterized protein</fullName>
    </submittedName>
</protein>
<gene>
    <name evidence="1" type="ORF">KMW28_13885</name>
</gene>
<dbReference type="EMBL" id="CP076132">
    <property type="protein sequence ID" value="QWG00741.1"/>
    <property type="molecule type" value="Genomic_DNA"/>
</dbReference>
<keyword evidence="2" id="KW-1185">Reference proteome</keyword>